<gene>
    <name evidence="2" type="ORF">CC86DRAFT_461052</name>
</gene>
<dbReference type="OrthoDB" id="5362512at2759"/>
<feature type="domain" description="Heterokaryon incompatibility" evidence="1">
    <location>
        <begin position="112"/>
        <end position="260"/>
    </location>
</feature>
<organism evidence="2 3">
    <name type="scientific">Ophiobolus disseminans</name>
    <dbReference type="NCBI Taxonomy" id="1469910"/>
    <lineage>
        <taxon>Eukaryota</taxon>
        <taxon>Fungi</taxon>
        <taxon>Dikarya</taxon>
        <taxon>Ascomycota</taxon>
        <taxon>Pezizomycotina</taxon>
        <taxon>Dothideomycetes</taxon>
        <taxon>Pleosporomycetidae</taxon>
        <taxon>Pleosporales</taxon>
        <taxon>Pleosporineae</taxon>
        <taxon>Phaeosphaeriaceae</taxon>
        <taxon>Ophiobolus</taxon>
    </lineage>
</organism>
<dbReference type="Proteomes" id="UP000799424">
    <property type="component" value="Unassembled WGS sequence"/>
</dbReference>
<dbReference type="EMBL" id="MU006251">
    <property type="protein sequence ID" value="KAF2818581.1"/>
    <property type="molecule type" value="Genomic_DNA"/>
</dbReference>
<proteinExistence type="predicted"/>
<dbReference type="InterPro" id="IPR010730">
    <property type="entry name" value="HET"/>
</dbReference>
<name>A0A6A6ZBT9_9PLEO</name>
<reference evidence="2" key="1">
    <citation type="journal article" date="2020" name="Stud. Mycol.">
        <title>101 Dothideomycetes genomes: a test case for predicting lifestyles and emergence of pathogens.</title>
        <authorList>
            <person name="Haridas S."/>
            <person name="Albert R."/>
            <person name="Binder M."/>
            <person name="Bloem J."/>
            <person name="Labutti K."/>
            <person name="Salamov A."/>
            <person name="Andreopoulos B."/>
            <person name="Baker S."/>
            <person name="Barry K."/>
            <person name="Bills G."/>
            <person name="Bluhm B."/>
            <person name="Cannon C."/>
            <person name="Castanera R."/>
            <person name="Culley D."/>
            <person name="Daum C."/>
            <person name="Ezra D."/>
            <person name="Gonzalez J."/>
            <person name="Henrissat B."/>
            <person name="Kuo A."/>
            <person name="Liang C."/>
            <person name="Lipzen A."/>
            <person name="Lutzoni F."/>
            <person name="Magnuson J."/>
            <person name="Mondo S."/>
            <person name="Nolan M."/>
            <person name="Ohm R."/>
            <person name="Pangilinan J."/>
            <person name="Park H.-J."/>
            <person name="Ramirez L."/>
            <person name="Alfaro M."/>
            <person name="Sun H."/>
            <person name="Tritt A."/>
            <person name="Yoshinaga Y."/>
            <person name="Zwiers L.-H."/>
            <person name="Turgeon B."/>
            <person name="Goodwin S."/>
            <person name="Spatafora J."/>
            <person name="Crous P."/>
            <person name="Grigoriev I."/>
        </authorList>
    </citation>
    <scope>NUCLEOTIDE SEQUENCE</scope>
    <source>
        <strain evidence="2">CBS 113818</strain>
    </source>
</reference>
<dbReference type="Pfam" id="PF06985">
    <property type="entry name" value="HET"/>
    <property type="match status" value="1"/>
</dbReference>
<accession>A0A6A6ZBT9</accession>
<evidence type="ECO:0000313" key="2">
    <source>
        <dbReference type="EMBL" id="KAF2818581.1"/>
    </source>
</evidence>
<evidence type="ECO:0000259" key="1">
    <source>
        <dbReference type="Pfam" id="PF06985"/>
    </source>
</evidence>
<dbReference type="PANTHER" id="PTHR33112:SF9">
    <property type="entry name" value="HETEROKARYON INCOMPATIBILITY DOMAIN-CONTAINING PROTEIN"/>
    <property type="match status" value="1"/>
</dbReference>
<keyword evidence="3" id="KW-1185">Reference proteome</keyword>
<protein>
    <submittedName>
        <fullName evidence="2">HET-domain-containing protein</fullName>
    </submittedName>
</protein>
<evidence type="ECO:0000313" key="3">
    <source>
        <dbReference type="Proteomes" id="UP000799424"/>
    </source>
</evidence>
<dbReference type="AlphaFoldDB" id="A0A6A6ZBT9"/>
<sequence>MAQRQRKAVSLTMLKFFDTNGRHLGRVYLCSRVTFAVELDNPYNPFPYSALDVCLDPSSDVLANKMKCLIQDCEDSHETCISGLSASRVMPKRLVRVDGGLQLVQASRKVRYTALSYCWGGYDKHQTQSTNINAREESIEFSNLLRTLQDGILFTRKLGIAHIWIDSLCIVQDDNMDWAEESAKMADVYSGAYVVIAATQAKDATEGFLQRRKDSCTTFSHSQTNKSFEVQGWRANEHRGPGYMVLDDLPLSQRGWCLQEGLLATRVVHFLPSEVYFQCRTTEVCECRLVSDVRGVATRSWPPTAGQMRERETELILSLYWNSIALDCSRRHFTYAEDVLPALSGVAQRTESLCPGAYIAGLWEIGIADQLSWQVVTREATGQFIRKVVVTRPTFSWITSPFPISYFRSVYENISPICTFIRTQVIPATTDPFGKLSYASITLRGQRIRVDELVSALSASTLTAKAVQTRITTDQGYDFCWSDYSNQIGSGFGGYDALCSVLDWSLVIGFGTIVDKENVTMLLLRWSPQDNAYIRVGLANCVPEDWFYSHATERTVTIV</sequence>
<dbReference type="PANTHER" id="PTHR33112">
    <property type="entry name" value="DOMAIN PROTEIN, PUTATIVE-RELATED"/>
    <property type="match status" value="1"/>
</dbReference>